<dbReference type="SUPFAM" id="SSF55781">
    <property type="entry name" value="GAF domain-like"/>
    <property type="match status" value="1"/>
</dbReference>
<dbReference type="PROSITE" id="PS50046">
    <property type="entry name" value="PHYTOCHROME_2"/>
    <property type="match status" value="1"/>
</dbReference>
<evidence type="ECO:0000313" key="2">
    <source>
        <dbReference type="EMBL" id="AVZ30663.1"/>
    </source>
</evidence>
<dbReference type="InterPro" id="IPR016132">
    <property type="entry name" value="Phyto_chromo_attachment"/>
</dbReference>
<organism evidence="2 3">
    <name type="scientific">Nodularia spumigena UHCC 0039</name>
    <dbReference type="NCBI Taxonomy" id="1914872"/>
    <lineage>
        <taxon>Bacteria</taxon>
        <taxon>Bacillati</taxon>
        <taxon>Cyanobacteriota</taxon>
        <taxon>Cyanophyceae</taxon>
        <taxon>Nostocales</taxon>
        <taxon>Nodulariaceae</taxon>
        <taxon>Nodularia</taxon>
    </lineage>
</organism>
<dbReference type="InterPro" id="IPR003018">
    <property type="entry name" value="GAF"/>
</dbReference>
<accession>A0A2S0Q8C3</accession>
<proteinExistence type="predicted"/>
<dbReference type="GeneID" id="78017811"/>
<name>A0A2S0Q8C3_NODSP</name>
<evidence type="ECO:0000259" key="1">
    <source>
        <dbReference type="PROSITE" id="PS50046"/>
    </source>
</evidence>
<protein>
    <submittedName>
        <fullName evidence="2">Phytochrome-like protein cph2</fullName>
    </submittedName>
</protein>
<dbReference type="Gene3D" id="3.30.450.40">
    <property type="match status" value="1"/>
</dbReference>
<sequence>MSLYQFLSVPAMGFTDDSSGLRSTFNQENLLHRITNQIRRSFELQKILAATVAEVRLFLDTDRVMVYRFDADGSGEVVAESIHQQRLPSLLGLHFTADDIPKEAREMFLSTRQRSIVDVAGGKIGLSPLKSRETGKYLPTETINYRQIDPCHIQYTISKTLP</sequence>
<dbReference type="Proteomes" id="UP000244056">
    <property type="component" value="Chromosome"/>
</dbReference>
<dbReference type="InterPro" id="IPR029016">
    <property type="entry name" value="GAF-like_dom_sf"/>
</dbReference>
<gene>
    <name evidence="2" type="primary">cph2</name>
    <name evidence="2" type="ORF">BMF81_02501</name>
</gene>
<reference evidence="2 3" key="1">
    <citation type="submission" date="2017-03" db="EMBL/GenBank/DDBJ databases">
        <title>Comparative genomics of the toxic Baltic Sea cyanobacteria Nodularia spumigena UHCC 0039 and its response on varying salinity.</title>
        <authorList>
            <person name="Teikari J.E."/>
        </authorList>
    </citation>
    <scope>NUCLEOTIDE SEQUENCE [LARGE SCALE GENOMIC DNA]</scope>
    <source>
        <strain evidence="2 3">UHCC 0039</strain>
    </source>
</reference>
<evidence type="ECO:0000313" key="3">
    <source>
        <dbReference type="Proteomes" id="UP000244056"/>
    </source>
</evidence>
<dbReference type="EMBL" id="CP020114">
    <property type="protein sequence ID" value="AVZ30663.1"/>
    <property type="molecule type" value="Genomic_DNA"/>
</dbReference>
<dbReference type="Pfam" id="PF01590">
    <property type="entry name" value="GAF"/>
    <property type="match status" value="1"/>
</dbReference>
<dbReference type="RefSeq" id="WP_006195045.1">
    <property type="nucleotide sequence ID" value="NZ_CAWNZE010000001.1"/>
</dbReference>
<feature type="domain" description="Phytochrome chromophore attachment site" evidence="1">
    <location>
        <begin position="43"/>
        <end position="155"/>
    </location>
</feature>
<dbReference type="KEGG" id="nsp:BMF81_02501"/>
<dbReference type="AlphaFoldDB" id="A0A2S0Q8C3"/>